<proteinExistence type="predicted"/>
<reference evidence="2" key="1">
    <citation type="submission" date="2018-05" db="EMBL/GenBank/DDBJ databases">
        <authorList>
            <person name="Lanie J.A."/>
            <person name="Ng W.-L."/>
            <person name="Kazmierczak K.M."/>
            <person name="Andrzejewski T.M."/>
            <person name="Davidsen T.M."/>
            <person name="Wayne K.J."/>
            <person name="Tettelin H."/>
            <person name="Glass J.I."/>
            <person name="Rusch D."/>
            <person name="Podicherti R."/>
            <person name="Tsui H.-C.T."/>
            <person name="Winkler M.E."/>
        </authorList>
    </citation>
    <scope>NUCLEOTIDE SEQUENCE</scope>
</reference>
<protein>
    <recommendedName>
        <fullName evidence="1">NADP-dependent oxidoreductase domain-containing protein</fullName>
    </recommendedName>
</protein>
<dbReference type="SUPFAM" id="SSF51430">
    <property type="entry name" value="NAD(P)-linked oxidoreductase"/>
    <property type="match status" value="1"/>
</dbReference>
<sequence length="94" mass="10232">MNTRLFGNTGFNASEVGLGCWQLGGDCWGNIGEDDVLGILRAATDAGVNFLDTADVYGDGRSEELIGKFLQEHSESLFVTTKLGRQAHVFPYNF</sequence>
<accession>A0A382XVE0</accession>
<dbReference type="InterPro" id="IPR053135">
    <property type="entry name" value="AKR2_Oxidoreductase"/>
</dbReference>
<dbReference type="InterPro" id="IPR023210">
    <property type="entry name" value="NADP_OxRdtase_dom"/>
</dbReference>
<dbReference type="InterPro" id="IPR036812">
    <property type="entry name" value="NAD(P)_OxRdtase_dom_sf"/>
</dbReference>
<gene>
    <name evidence="2" type="ORF">METZ01_LOCUS427489</name>
</gene>
<name>A0A382XVE0_9ZZZZ</name>
<dbReference type="PANTHER" id="PTHR43312">
    <property type="entry name" value="D-THREO-ALDOSE 1-DEHYDROGENASE"/>
    <property type="match status" value="1"/>
</dbReference>
<dbReference type="Pfam" id="PF00248">
    <property type="entry name" value="Aldo_ket_red"/>
    <property type="match status" value="1"/>
</dbReference>
<dbReference type="EMBL" id="UINC01170542">
    <property type="protein sequence ID" value="SVD74635.1"/>
    <property type="molecule type" value="Genomic_DNA"/>
</dbReference>
<organism evidence="2">
    <name type="scientific">marine metagenome</name>
    <dbReference type="NCBI Taxonomy" id="408172"/>
    <lineage>
        <taxon>unclassified sequences</taxon>
        <taxon>metagenomes</taxon>
        <taxon>ecological metagenomes</taxon>
    </lineage>
</organism>
<dbReference type="PANTHER" id="PTHR43312:SF1">
    <property type="entry name" value="NADP-DEPENDENT OXIDOREDUCTASE DOMAIN-CONTAINING PROTEIN"/>
    <property type="match status" value="1"/>
</dbReference>
<evidence type="ECO:0000259" key="1">
    <source>
        <dbReference type="Pfam" id="PF00248"/>
    </source>
</evidence>
<dbReference type="Gene3D" id="3.20.20.100">
    <property type="entry name" value="NADP-dependent oxidoreductase domain"/>
    <property type="match status" value="1"/>
</dbReference>
<evidence type="ECO:0000313" key="2">
    <source>
        <dbReference type="EMBL" id="SVD74635.1"/>
    </source>
</evidence>
<feature type="non-terminal residue" evidence="2">
    <location>
        <position position="94"/>
    </location>
</feature>
<dbReference type="AlphaFoldDB" id="A0A382XVE0"/>
<feature type="domain" description="NADP-dependent oxidoreductase" evidence="1">
    <location>
        <begin position="16"/>
        <end position="85"/>
    </location>
</feature>